<dbReference type="AlphaFoldDB" id="A0A1B1M4U4"/>
<dbReference type="SUPFAM" id="SSF46894">
    <property type="entry name" value="C-terminal effector domain of the bipartite response regulators"/>
    <property type="match status" value="1"/>
</dbReference>
<protein>
    <submittedName>
        <fullName evidence="4">Putative response regulator</fullName>
    </submittedName>
</protein>
<dbReference type="PATRIC" id="fig|1915.4.peg.1406"/>
<dbReference type="PANTHER" id="PTHR44688">
    <property type="entry name" value="DNA-BINDING TRANSCRIPTIONAL ACTIVATOR DEVR_DOSR"/>
    <property type="match status" value="1"/>
</dbReference>
<dbReference type="KEGG" id="sls:SLINC_1219"/>
<dbReference type="PROSITE" id="PS50043">
    <property type="entry name" value="HTH_LUXR_2"/>
    <property type="match status" value="1"/>
</dbReference>
<dbReference type="Pfam" id="PF00196">
    <property type="entry name" value="GerE"/>
    <property type="match status" value="1"/>
</dbReference>
<dbReference type="PANTHER" id="PTHR44688:SF16">
    <property type="entry name" value="DNA-BINDING TRANSCRIPTIONAL ACTIVATOR DEVR_DOSR"/>
    <property type="match status" value="1"/>
</dbReference>
<keyword evidence="1" id="KW-0805">Transcription regulation</keyword>
<dbReference type="STRING" id="1915.SLINC_1219"/>
<evidence type="ECO:0000256" key="2">
    <source>
        <dbReference type="ARBA" id="ARBA00023125"/>
    </source>
</evidence>
<evidence type="ECO:0000256" key="1">
    <source>
        <dbReference type="ARBA" id="ARBA00023015"/>
    </source>
</evidence>
<keyword evidence="5" id="KW-1185">Reference proteome</keyword>
<reference evidence="4 5" key="1">
    <citation type="submission" date="2016-07" db="EMBL/GenBank/DDBJ databases">
        <title>Enhancement of antibiotic productionsby engineered nitrateutilization in actinobacteria.</title>
        <authorList>
            <person name="Meng S.C."/>
        </authorList>
    </citation>
    <scope>NUCLEOTIDE SEQUENCE [LARGE SCALE GENOMIC DNA]</scope>
    <source>
        <strain evidence="4 5">NRRL 2936</strain>
    </source>
</reference>
<dbReference type="GO" id="GO:0003677">
    <property type="term" value="F:DNA binding"/>
    <property type="evidence" value="ECO:0007669"/>
    <property type="project" value="UniProtKB-KW"/>
</dbReference>
<dbReference type="InterPro" id="IPR036388">
    <property type="entry name" value="WH-like_DNA-bd_sf"/>
</dbReference>
<keyword evidence="3" id="KW-0804">Transcription</keyword>
<gene>
    <name evidence="4" type="ORF">SLINC_1219</name>
</gene>
<dbReference type="CDD" id="cd06170">
    <property type="entry name" value="LuxR_C_like"/>
    <property type="match status" value="1"/>
</dbReference>
<evidence type="ECO:0000313" key="5">
    <source>
        <dbReference type="Proteomes" id="UP000092598"/>
    </source>
</evidence>
<dbReference type="SMART" id="SM00421">
    <property type="entry name" value="HTH_LUXR"/>
    <property type="match status" value="1"/>
</dbReference>
<evidence type="ECO:0000313" key="4">
    <source>
        <dbReference type="EMBL" id="ANS63443.1"/>
    </source>
</evidence>
<dbReference type="EMBL" id="CP016438">
    <property type="protein sequence ID" value="ANS63443.1"/>
    <property type="molecule type" value="Genomic_DNA"/>
</dbReference>
<dbReference type="GO" id="GO:0006355">
    <property type="term" value="P:regulation of DNA-templated transcription"/>
    <property type="evidence" value="ECO:0007669"/>
    <property type="project" value="InterPro"/>
</dbReference>
<evidence type="ECO:0000256" key="3">
    <source>
        <dbReference type="ARBA" id="ARBA00023163"/>
    </source>
</evidence>
<accession>A0A1B1M4U4</accession>
<proteinExistence type="predicted"/>
<name>A0A1B1M4U4_STRLN</name>
<dbReference type="InterPro" id="IPR016032">
    <property type="entry name" value="Sig_transdc_resp-reg_C-effctor"/>
</dbReference>
<dbReference type="InterPro" id="IPR000792">
    <property type="entry name" value="Tscrpt_reg_LuxR_C"/>
</dbReference>
<dbReference type="Proteomes" id="UP000092598">
    <property type="component" value="Chromosome"/>
</dbReference>
<organism evidence="4 5">
    <name type="scientific">Streptomyces lincolnensis</name>
    <dbReference type="NCBI Taxonomy" id="1915"/>
    <lineage>
        <taxon>Bacteria</taxon>
        <taxon>Bacillati</taxon>
        <taxon>Actinomycetota</taxon>
        <taxon>Actinomycetes</taxon>
        <taxon>Kitasatosporales</taxon>
        <taxon>Streptomycetaceae</taxon>
        <taxon>Streptomyces</taxon>
    </lineage>
</organism>
<dbReference type="Gene3D" id="1.10.10.10">
    <property type="entry name" value="Winged helix-like DNA-binding domain superfamily/Winged helix DNA-binding domain"/>
    <property type="match status" value="1"/>
</dbReference>
<dbReference type="PRINTS" id="PR00038">
    <property type="entry name" value="HTHLUXR"/>
</dbReference>
<keyword evidence="2" id="KW-0238">DNA-binding</keyword>
<sequence>MLSTPREATAASSAVSVGRSATTLLGRGRSNTEPAAELTLSEATVKSHVARIFAKLTLRDRAQAVVLAYETGLVRAGGPPDS</sequence>